<proteinExistence type="predicted"/>
<comment type="caution">
    <text evidence="2">The sequence shown here is derived from an EMBL/GenBank/DDBJ whole genome shotgun (WGS) entry which is preliminary data.</text>
</comment>
<feature type="compositionally biased region" description="Basic and acidic residues" evidence="1">
    <location>
        <begin position="155"/>
        <end position="176"/>
    </location>
</feature>
<dbReference type="RefSeq" id="WP_387347802.1">
    <property type="nucleotide sequence ID" value="NZ_JBIAXI010000043.1"/>
</dbReference>
<protein>
    <submittedName>
        <fullName evidence="2">Replication initiator</fullName>
    </submittedName>
</protein>
<dbReference type="InterPro" id="IPR046828">
    <property type="entry name" value="RepSA"/>
</dbReference>
<sequence length="552" mass="61688">MTDSLSRAERARLPLARDVAELVAEENGVCVRSIAMRVLDTQTGVSRVVEIPCGATLESVCKPCARRNRQLRMAQCREGWHLESEPVAEPDPPSEHQKWLVEWRAYAQEQRDRAEREGIAEGGDAAFWDATIADVDAEIFASGVRGNVLDGAGSGERRTRSTRRRQDTPDLPRRTMSDTTLGRTFTTPDGKTFRPSMFITLTLPSYGRVRDGVPVDPATYDYRRAARDALHFSKLVDRFVQNLRRVAGFDVQYFATVEPQKRLAPHVHMAVRGTLPRADVRAVVAATYHQVWWPAADQVVYEGDHLPVWVARPERADGGAYADGQDGDYVDPVSGEVLPTWADALDELDGDQDAEPLHVLRFGTQVDVKGVLAGSRDADQCIRYLAKYLTKSLGGQIGPDEVARRAHAARLVEALRWEPCCPECPNWLRYGVQPKDATPGMVPGRCRRKAHKPEHLGYSGRRVLVSRRWSNKTLGEHKRDRRAWVLDMLGIADEQTASEPGRFEWSPIPDGDPGLGSRAMRTLREVARVQQRRRLLREMQARAGDESPPGGG</sequence>
<name>A0ABW6VKI7_MICFU</name>
<accession>A0ABW6VKI7</accession>
<reference evidence="2 3" key="1">
    <citation type="submission" date="2024-10" db="EMBL/GenBank/DDBJ databases">
        <title>The Natural Products Discovery Center: Release of the First 8490 Sequenced Strains for Exploring Actinobacteria Biosynthetic Diversity.</title>
        <authorList>
            <person name="Kalkreuter E."/>
            <person name="Kautsar S.A."/>
            <person name="Yang D."/>
            <person name="Bader C.D."/>
            <person name="Teijaro C.N."/>
            <person name="Fluegel L."/>
            <person name="Davis C.M."/>
            <person name="Simpson J.R."/>
            <person name="Lauterbach L."/>
            <person name="Steele A.D."/>
            <person name="Gui C."/>
            <person name="Meng S."/>
            <person name="Li G."/>
            <person name="Viehrig K."/>
            <person name="Ye F."/>
            <person name="Su P."/>
            <person name="Kiefer A.F."/>
            <person name="Nichols A."/>
            <person name="Cepeda A.J."/>
            <person name="Yan W."/>
            <person name="Fan B."/>
            <person name="Jiang Y."/>
            <person name="Adhikari A."/>
            <person name="Zheng C.-J."/>
            <person name="Schuster L."/>
            <person name="Cowan T.M."/>
            <person name="Smanski M.J."/>
            <person name="Chevrette M.G."/>
            <person name="De Carvalho L.P.S."/>
            <person name="Shen B."/>
        </authorList>
    </citation>
    <scope>NUCLEOTIDE SEQUENCE [LARGE SCALE GENOMIC DNA]</scope>
    <source>
        <strain evidence="2 3">NPDC001281</strain>
    </source>
</reference>
<keyword evidence="3" id="KW-1185">Reference proteome</keyword>
<dbReference type="Proteomes" id="UP001602119">
    <property type="component" value="Unassembled WGS sequence"/>
</dbReference>
<dbReference type="Pfam" id="PF20199">
    <property type="entry name" value="RepSA"/>
    <property type="match status" value="1"/>
</dbReference>
<dbReference type="EMBL" id="JBIAXI010000043">
    <property type="protein sequence ID" value="MFF4779117.1"/>
    <property type="molecule type" value="Genomic_DNA"/>
</dbReference>
<gene>
    <name evidence="2" type="ORF">ACFY05_40505</name>
</gene>
<evidence type="ECO:0000313" key="3">
    <source>
        <dbReference type="Proteomes" id="UP001602119"/>
    </source>
</evidence>
<evidence type="ECO:0000256" key="1">
    <source>
        <dbReference type="SAM" id="MobiDB-lite"/>
    </source>
</evidence>
<feature type="compositionally biased region" description="Polar residues" evidence="1">
    <location>
        <begin position="177"/>
        <end position="187"/>
    </location>
</feature>
<feature type="region of interest" description="Disordered" evidence="1">
    <location>
        <begin position="148"/>
        <end position="187"/>
    </location>
</feature>
<evidence type="ECO:0000313" key="2">
    <source>
        <dbReference type="EMBL" id="MFF4779117.1"/>
    </source>
</evidence>
<organism evidence="2 3">
    <name type="scientific">Microtetraspora fusca</name>
    <dbReference type="NCBI Taxonomy" id="1997"/>
    <lineage>
        <taxon>Bacteria</taxon>
        <taxon>Bacillati</taxon>
        <taxon>Actinomycetota</taxon>
        <taxon>Actinomycetes</taxon>
        <taxon>Streptosporangiales</taxon>
        <taxon>Streptosporangiaceae</taxon>
        <taxon>Microtetraspora</taxon>
    </lineage>
</organism>